<dbReference type="PANTHER" id="PTHR31609:SF1">
    <property type="entry name" value="CARBOHYDRATE DEACETYLASE"/>
    <property type="match status" value="1"/>
</dbReference>
<dbReference type="InterPro" id="IPR006879">
    <property type="entry name" value="YdjC-like"/>
</dbReference>
<dbReference type="InterPro" id="IPR011330">
    <property type="entry name" value="Glyco_hydro/deAcase_b/a-brl"/>
</dbReference>
<reference evidence="7" key="1">
    <citation type="submission" date="2018-08" db="EMBL/GenBank/DDBJ databases">
        <authorList>
            <person name="Kim S.-J."/>
            <person name="Jung G.-Y."/>
        </authorList>
    </citation>
    <scope>NUCLEOTIDE SEQUENCE [LARGE SCALE GENOMIC DNA]</scope>
    <source>
        <strain evidence="7">GY_H</strain>
    </source>
</reference>
<evidence type="ECO:0000256" key="5">
    <source>
        <dbReference type="ARBA" id="ARBA00023277"/>
    </source>
</evidence>
<dbReference type="CDD" id="cd10807">
    <property type="entry name" value="YdjC_like_3"/>
    <property type="match status" value="1"/>
</dbReference>
<keyword evidence="2" id="KW-0479">Metal-binding</keyword>
<dbReference type="OrthoDB" id="9774177at2"/>
<dbReference type="PANTHER" id="PTHR31609">
    <property type="entry name" value="YDJC DEACETYLASE FAMILY MEMBER"/>
    <property type="match status" value="1"/>
</dbReference>
<dbReference type="Pfam" id="PF04794">
    <property type="entry name" value="YdjC"/>
    <property type="match status" value="1"/>
</dbReference>
<dbReference type="GO" id="GO:0019213">
    <property type="term" value="F:deacetylase activity"/>
    <property type="evidence" value="ECO:0007669"/>
    <property type="project" value="TreeGrafter"/>
</dbReference>
<dbReference type="RefSeq" id="WP_115516928.1">
    <property type="nucleotide sequence ID" value="NZ_QRGO01000001.1"/>
</dbReference>
<keyword evidence="3" id="KW-0378">Hydrolase</keyword>
<dbReference type="Proteomes" id="UP000263993">
    <property type="component" value="Unassembled WGS sequence"/>
</dbReference>
<evidence type="ECO:0000256" key="1">
    <source>
        <dbReference type="ARBA" id="ARBA00001946"/>
    </source>
</evidence>
<proteinExistence type="predicted"/>
<keyword evidence="5" id="KW-0119">Carbohydrate metabolism</keyword>
<organism evidence="6 7">
    <name type="scientific">Undibacter mobilis</name>
    <dbReference type="NCBI Taxonomy" id="2292256"/>
    <lineage>
        <taxon>Bacteria</taxon>
        <taxon>Pseudomonadati</taxon>
        <taxon>Pseudomonadota</taxon>
        <taxon>Alphaproteobacteria</taxon>
        <taxon>Hyphomicrobiales</taxon>
        <taxon>Nitrobacteraceae</taxon>
        <taxon>Undibacter</taxon>
    </lineage>
</organism>
<gene>
    <name evidence="6" type="ORF">DXH78_10205</name>
</gene>
<protein>
    <submittedName>
        <fullName evidence="6">ChbG/HpnK family deacetylase</fullName>
    </submittedName>
</protein>
<evidence type="ECO:0000256" key="2">
    <source>
        <dbReference type="ARBA" id="ARBA00022723"/>
    </source>
</evidence>
<dbReference type="GO" id="GO:0005975">
    <property type="term" value="P:carbohydrate metabolic process"/>
    <property type="evidence" value="ECO:0007669"/>
    <property type="project" value="InterPro"/>
</dbReference>
<dbReference type="AlphaFoldDB" id="A0A371BC23"/>
<dbReference type="SUPFAM" id="SSF88713">
    <property type="entry name" value="Glycoside hydrolase/deacetylase"/>
    <property type="match status" value="1"/>
</dbReference>
<dbReference type="GO" id="GO:0016787">
    <property type="term" value="F:hydrolase activity"/>
    <property type="evidence" value="ECO:0007669"/>
    <property type="project" value="UniProtKB-KW"/>
</dbReference>
<accession>A0A371BC23</accession>
<dbReference type="Gene3D" id="3.20.20.370">
    <property type="entry name" value="Glycoside hydrolase/deacetylase"/>
    <property type="match status" value="1"/>
</dbReference>
<comment type="cofactor">
    <cofactor evidence="1">
        <name>Mg(2+)</name>
        <dbReference type="ChEBI" id="CHEBI:18420"/>
    </cofactor>
</comment>
<sequence>MSARTRRIWLCADDYGMAPGVNDAIRQLIARRRLNATSVMTAATHLDRADADALVDANSDGQAAIGLHVTLTAPFKPLSAGFAPLRDGAFLPQTDLMRLSMVRRLNVEMLTIEIATQVEAFVGLFGRLPDYLDGHQHVQLLPQVRDAFLKVAAETVPGAWVRQCGRPRSARPLHEPKALVIDILNVGFRTKAARLGVATNPAFAGAYSFNPKADFTKIFPRFLKGLPDGGLIMCHPGFVDAELRSLDSLTTLREHEFAFFNSDAYPAVLAAHHVELASADRAQPSGTGGGAS</sequence>
<keyword evidence="7" id="KW-1185">Reference proteome</keyword>
<dbReference type="EMBL" id="QRGO01000001">
    <property type="protein sequence ID" value="RDV04901.1"/>
    <property type="molecule type" value="Genomic_DNA"/>
</dbReference>
<name>A0A371BC23_9BRAD</name>
<keyword evidence="4" id="KW-0460">Magnesium</keyword>
<evidence type="ECO:0000313" key="7">
    <source>
        <dbReference type="Proteomes" id="UP000263993"/>
    </source>
</evidence>
<evidence type="ECO:0000256" key="4">
    <source>
        <dbReference type="ARBA" id="ARBA00022842"/>
    </source>
</evidence>
<evidence type="ECO:0000256" key="3">
    <source>
        <dbReference type="ARBA" id="ARBA00022801"/>
    </source>
</evidence>
<dbReference type="GO" id="GO:0046872">
    <property type="term" value="F:metal ion binding"/>
    <property type="evidence" value="ECO:0007669"/>
    <property type="project" value="UniProtKB-KW"/>
</dbReference>
<comment type="caution">
    <text evidence="6">The sequence shown here is derived from an EMBL/GenBank/DDBJ whole genome shotgun (WGS) entry which is preliminary data.</text>
</comment>
<evidence type="ECO:0000313" key="6">
    <source>
        <dbReference type="EMBL" id="RDV04901.1"/>
    </source>
</evidence>